<comment type="catalytic activity">
    <reaction evidence="16">
        <text>a pyranoside + acceptor = a pyranosid-3-ulose + reduced acceptor.</text>
        <dbReference type="EC" id="1.1.99.29"/>
    </reaction>
</comment>
<evidence type="ECO:0000313" key="22">
    <source>
        <dbReference type="Proteomes" id="UP000567179"/>
    </source>
</evidence>
<evidence type="ECO:0000256" key="7">
    <source>
        <dbReference type="ARBA" id="ARBA00022630"/>
    </source>
</evidence>
<comment type="subcellular location">
    <subcellularLocation>
        <location evidence="2">Secreted</location>
    </subcellularLocation>
</comment>
<evidence type="ECO:0000256" key="11">
    <source>
        <dbReference type="ARBA" id="ARBA00023180"/>
    </source>
</evidence>
<dbReference type="InterPro" id="IPR007867">
    <property type="entry name" value="GMC_OxRtase_C"/>
</dbReference>
<evidence type="ECO:0000256" key="18">
    <source>
        <dbReference type="PIRSR" id="PIRSR000137-2"/>
    </source>
</evidence>
<comment type="catalytic activity">
    <reaction evidence="17">
        <text>a pyranoside + acceptor = a pyranosid-3,4-diulose + reduced acceptor.</text>
        <dbReference type="EC" id="1.1.99.29"/>
    </reaction>
</comment>
<sequence>MPCSVRYLQDGLDSFYYQPSVLVAYLVIMPIVSIEKLQETPLDYLIIGGGTCGLTLAARLSEDQNANVGVIEAGGYHPEAEGINVPGYMGRTVGHRTYDWSFLSVPQKHVAGLQIRQPRGKGLGGSSAINFLGMLRPSKEEIDALKTLGNPGWNWDSMLEYFKKSETTAPVEYLPADAARYSAGPDPHFHGTSGAIKKSFPSFLMDVNSLFFDTAEALGVHRNADMYNGSNTGSMTPMQSVDVKTGRRSYAASEHYARNAGRPNLLVAINAQVIKVLLQLSENGSRRATGVETPQLLELSGIGNKTILNAHEIESIIHLPGVGENLLEIDPAYETLDILRDPEVMQQQLDLYKENKGYLANASWSGCAFLSSQHLGIKHNEDIWHKFVDHFSPEKINAADLTLRNGAQKQYEIQKTWTEDDNLSQAEIVIQMKHHILQFPLPAPGKHYTTFVNVGMHPLSRGTVHICSSDPLVAPAIDPNYLSNEADVDIPIETFNFTNKILKTSPFKDIVRSYVVPSEEVLKPDAGLRDRMRDFIKQSCAPVFHPVGTAAMLPLADGGVVDSALKVYGTDNLRVVGSHFVASDGKSAADAPHTGRLIHTAFG</sequence>
<organism evidence="21 22">
    <name type="scientific">Psilocybe cf. subviscida</name>
    <dbReference type="NCBI Taxonomy" id="2480587"/>
    <lineage>
        <taxon>Eukaryota</taxon>
        <taxon>Fungi</taxon>
        <taxon>Dikarya</taxon>
        <taxon>Basidiomycota</taxon>
        <taxon>Agaricomycotina</taxon>
        <taxon>Agaricomycetes</taxon>
        <taxon>Agaricomycetidae</taxon>
        <taxon>Agaricales</taxon>
        <taxon>Agaricineae</taxon>
        <taxon>Strophariaceae</taxon>
        <taxon>Psilocybe</taxon>
    </lineage>
</organism>
<comment type="subunit">
    <text evidence="4">Monomer.</text>
</comment>
<dbReference type="InterPro" id="IPR012132">
    <property type="entry name" value="GMC_OxRdtase"/>
</dbReference>
<dbReference type="AlphaFoldDB" id="A0A8H5B494"/>
<dbReference type="GO" id="GO:0050660">
    <property type="term" value="F:flavin adenine dinucleotide binding"/>
    <property type="evidence" value="ECO:0007669"/>
    <property type="project" value="InterPro"/>
</dbReference>
<proteinExistence type="inferred from homology"/>
<gene>
    <name evidence="21" type="ORF">D9619_006231</name>
</gene>
<evidence type="ECO:0000259" key="20">
    <source>
        <dbReference type="Pfam" id="PF05199"/>
    </source>
</evidence>
<dbReference type="Proteomes" id="UP000567179">
    <property type="component" value="Unassembled WGS sequence"/>
</dbReference>
<evidence type="ECO:0000256" key="5">
    <source>
        <dbReference type="ARBA" id="ARBA00013177"/>
    </source>
</evidence>
<dbReference type="PIRSF" id="PIRSF000137">
    <property type="entry name" value="Alcohol_oxidase"/>
    <property type="match status" value="1"/>
</dbReference>
<dbReference type="EMBL" id="JAACJJ010000042">
    <property type="protein sequence ID" value="KAF5316262.1"/>
    <property type="molecule type" value="Genomic_DNA"/>
</dbReference>
<dbReference type="Gene3D" id="3.50.50.60">
    <property type="entry name" value="FAD/NAD(P)-binding domain"/>
    <property type="match status" value="2"/>
</dbReference>
<evidence type="ECO:0000256" key="9">
    <source>
        <dbReference type="ARBA" id="ARBA00022827"/>
    </source>
</evidence>
<comment type="catalytic activity">
    <reaction evidence="14">
        <text>pyranose + acceptor = pyranos-2,3-diulose + reduced acceptor.</text>
        <dbReference type="EC" id="1.1.99.29"/>
    </reaction>
</comment>
<dbReference type="SUPFAM" id="SSF54373">
    <property type="entry name" value="FAD-linked reductases, C-terminal domain"/>
    <property type="match status" value="1"/>
</dbReference>
<dbReference type="PANTHER" id="PTHR11552:SF201">
    <property type="entry name" value="GLUCOSE-METHANOL-CHOLINE OXIDOREDUCTASE N-TERMINAL DOMAIN-CONTAINING PROTEIN"/>
    <property type="match status" value="1"/>
</dbReference>
<evidence type="ECO:0000259" key="19">
    <source>
        <dbReference type="Pfam" id="PF00732"/>
    </source>
</evidence>
<evidence type="ECO:0000256" key="16">
    <source>
        <dbReference type="ARBA" id="ARBA00034050"/>
    </source>
</evidence>
<evidence type="ECO:0000256" key="8">
    <source>
        <dbReference type="ARBA" id="ARBA00022729"/>
    </source>
</evidence>
<keyword evidence="7" id="KW-0285">Flavoprotein</keyword>
<dbReference type="Pfam" id="PF00732">
    <property type="entry name" value="GMC_oxred_N"/>
    <property type="match status" value="1"/>
</dbReference>
<dbReference type="SUPFAM" id="SSF51905">
    <property type="entry name" value="FAD/NAD(P)-binding domain"/>
    <property type="match status" value="1"/>
</dbReference>
<evidence type="ECO:0000256" key="13">
    <source>
        <dbReference type="ARBA" id="ARBA00033986"/>
    </source>
</evidence>
<comment type="similarity">
    <text evidence="3">Belongs to the GMC oxidoreductase family.</text>
</comment>
<evidence type="ECO:0000256" key="4">
    <source>
        <dbReference type="ARBA" id="ARBA00011245"/>
    </source>
</evidence>
<accession>A0A8H5B494</accession>
<keyword evidence="9 18" id="KW-0274">FAD</keyword>
<comment type="function">
    <text evidence="12">Catalyzes the single-oxidation or sequential double oxidation reaction of carbohydrates primarily at carbon-2 and/or carbon-3 with the concomitant reduction of the flavin. The enzyme exhibits a broad sugar substrate specificity, oxidizing different aldopyranoses to the corresponding C-1, C-2, C-3 or C-1,2, C-2,3 and C-3,4 (di)dehydro sugars with substrate-specific regioselectivity. Accepts only a narrow range of electron acceptors such as substituted benzoquinones and complexed metal ions and reacts extremely slowly with O(2) as acceptor. May play a role in the natural recycling of plant matter by oxidizing all major monosaccharides in lignocellulose and by reducing quinone compounds or reactive radical species generated during lignin depolymerization.</text>
</comment>
<dbReference type="OrthoDB" id="269227at2759"/>
<comment type="catalytic activity">
    <reaction evidence="13">
        <text>pyranose + acceptor = pyranos-2-ulose + reduced acceptor.</text>
        <dbReference type="EC" id="1.1.99.29"/>
    </reaction>
</comment>
<dbReference type="InterPro" id="IPR000172">
    <property type="entry name" value="GMC_OxRdtase_N"/>
</dbReference>
<protein>
    <recommendedName>
        <fullName evidence="5">pyranose dehydrogenase (acceptor)</fullName>
        <ecNumber evidence="5">1.1.99.29</ecNumber>
    </recommendedName>
</protein>
<keyword evidence="6" id="KW-0964">Secreted</keyword>
<dbReference type="Gene3D" id="3.30.560.10">
    <property type="entry name" value="Glucose Oxidase, domain 3"/>
    <property type="match status" value="2"/>
</dbReference>
<keyword evidence="10" id="KW-0560">Oxidoreductase</keyword>
<evidence type="ECO:0000256" key="6">
    <source>
        <dbReference type="ARBA" id="ARBA00022525"/>
    </source>
</evidence>
<evidence type="ECO:0000256" key="2">
    <source>
        <dbReference type="ARBA" id="ARBA00004613"/>
    </source>
</evidence>
<evidence type="ECO:0000256" key="3">
    <source>
        <dbReference type="ARBA" id="ARBA00010790"/>
    </source>
</evidence>
<comment type="catalytic activity">
    <reaction evidence="15">
        <text>pyranose + acceptor = pyranos-3-ulose + reduced acceptor.</text>
        <dbReference type="EC" id="1.1.99.29"/>
    </reaction>
</comment>
<dbReference type="InterPro" id="IPR036188">
    <property type="entry name" value="FAD/NAD-bd_sf"/>
</dbReference>
<feature type="domain" description="Glucose-methanol-choline oxidoreductase C-terminal" evidence="20">
    <location>
        <begin position="458"/>
        <end position="578"/>
    </location>
</feature>
<evidence type="ECO:0000256" key="15">
    <source>
        <dbReference type="ARBA" id="ARBA00034029"/>
    </source>
</evidence>
<keyword evidence="8" id="KW-0732">Signal</keyword>
<feature type="binding site" evidence="18">
    <location>
        <position position="273"/>
    </location>
    <ligand>
        <name>FAD</name>
        <dbReference type="ChEBI" id="CHEBI:57692"/>
    </ligand>
</feature>
<keyword evidence="22" id="KW-1185">Reference proteome</keyword>
<comment type="caution">
    <text evidence="21">The sequence shown here is derived from an EMBL/GenBank/DDBJ whole genome shotgun (WGS) entry which is preliminary data.</text>
</comment>
<dbReference type="PANTHER" id="PTHR11552">
    <property type="entry name" value="GLUCOSE-METHANOL-CHOLINE GMC OXIDOREDUCTASE"/>
    <property type="match status" value="1"/>
</dbReference>
<dbReference type="GO" id="GO:0033718">
    <property type="term" value="F:pyranose dehydrogenase (acceptor) activity"/>
    <property type="evidence" value="ECO:0007669"/>
    <property type="project" value="UniProtKB-EC"/>
</dbReference>
<feature type="domain" description="Glucose-methanol-choline oxidoreductase N-terminal" evidence="19">
    <location>
        <begin position="43"/>
        <end position="292"/>
    </location>
</feature>
<name>A0A8H5B494_9AGAR</name>
<evidence type="ECO:0000256" key="10">
    <source>
        <dbReference type="ARBA" id="ARBA00023002"/>
    </source>
</evidence>
<dbReference type="EC" id="1.1.99.29" evidence="5"/>
<comment type="cofactor">
    <cofactor evidence="1 18">
        <name>FAD</name>
        <dbReference type="ChEBI" id="CHEBI:57692"/>
    </cofactor>
</comment>
<reference evidence="21 22" key="1">
    <citation type="journal article" date="2020" name="ISME J.">
        <title>Uncovering the hidden diversity of litter-decomposition mechanisms in mushroom-forming fungi.</title>
        <authorList>
            <person name="Floudas D."/>
            <person name="Bentzer J."/>
            <person name="Ahren D."/>
            <person name="Johansson T."/>
            <person name="Persson P."/>
            <person name="Tunlid A."/>
        </authorList>
    </citation>
    <scope>NUCLEOTIDE SEQUENCE [LARGE SCALE GENOMIC DNA]</scope>
    <source>
        <strain evidence="21 22">CBS 101986</strain>
    </source>
</reference>
<evidence type="ECO:0000256" key="17">
    <source>
        <dbReference type="ARBA" id="ARBA00034059"/>
    </source>
</evidence>
<keyword evidence="11" id="KW-0325">Glycoprotein</keyword>
<evidence type="ECO:0000256" key="1">
    <source>
        <dbReference type="ARBA" id="ARBA00001974"/>
    </source>
</evidence>
<evidence type="ECO:0000256" key="12">
    <source>
        <dbReference type="ARBA" id="ARBA00024699"/>
    </source>
</evidence>
<evidence type="ECO:0000256" key="14">
    <source>
        <dbReference type="ARBA" id="ARBA00034010"/>
    </source>
</evidence>
<dbReference type="GO" id="GO:0005576">
    <property type="term" value="C:extracellular region"/>
    <property type="evidence" value="ECO:0007669"/>
    <property type="project" value="UniProtKB-SubCell"/>
</dbReference>
<evidence type="ECO:0000313" key="21">
    <source>
        <dbReference type="EMBL" id="KAF5316262.1"/>
    </source>
</evidence>
<dbReference type="Pfam" id="PF05199">
    <property type="entry name" value="GMC_oxred_C"/>
    <property type="match status" value="1"/>
</dbReference>